<dbReference type="InterPro" id="IPR042070">
    <property type="entry name" value="PucR_C-HTH_sf"/>
</dbReference>
<evidence type="ECO:0000313" key="3">
    <source>
        <dbReference type="EMBL" id="MFD1937005.1"/>
    </source>
</evidence>
<dbReference type="Pfam" id="PF14361">
    <property type="entry name" value="RsbRD_N"/>
    <property type="match status" value="1"/>
</dbReference>
<gene>
    <name evidence="3" type="ORF">ACFSKW_36605</name>
</gene>
<dbReference type="Proteomes" id="UP001597368">
    <property type="component" value="Unassembled WGS sequence"/>
</dbReference>
<dbReference type="InterPro" id="IPR025751">
    <property type="entry name" value="RsbRD_N_dom"/>
</dbReference>
<organism evidence="3 4">
    <name type="scientific">Nonomuraea mangrovi</name>
    <dbReference type="NCBI Taxonomy" id="2316207"/>
    <lineage>
        <taxon>Bacteria</taxon>
        <taxon>Bacillati</taxon>
        <taxon>Actinomycetota</taxon>
        <taxon>Actinomycetes</taxon>
        <taxon>Streptosporangiales</taxon>
        <taxon>Streptosporangiaceae</taxon>
        <taxon>Nonomuraea</taxon>
    </lineage>
</organism>
<feature type="domain" description="PucR C-terminal helix-turn-helix" evidence="1">
    <location>
        <begin position="301"/>
        <end position="358"/>
    </location>
</feature>
<dbReference type="EMBL" id="JBHUFV010000054">
    <property type="protein sequence ID" value="MFD1937005.1"/>
    <property type="molecule type" value="Genomic_DNA"/>
</dbReference>
<reference evidence="4" key="1">
    <citation type="journal article" date="2019" name="Int. J. Syst. Evol. Microbiol.">
        <title>The Global Catalogue of Microorganisms (GCM) 10K type strain sequencing project: providing services to taxonomists for standard genome sequencing and annotation.</title>
        <authorList>
            <consortium name="The Broad Institute Genomics Platform"/>
            <consortium name="The Broad Institute Genome Sequencing Center for Infectious Disease"/>
            <person name="Wu L."/>
            <person name="Ma J."/>
        </authorList>
    </citation>
    <scope>NUCLEOTIDE SEQUENCE [LARGE SCALE GENOMIC DNA]</scope>
    <source>
        <strain evidence="4">ICMP 6774ER</strain>
    </source>
</reference>
<comment type="caution">
    <text evidence="3">The sequence shown here is derived from an EMBL/GenBank/DDBJ whole genome shotgun (WGS) entry which is preliminary data.</text>
</comment>
<feature type="domain" description="RsbT co-antagonist protein RsbRD N-terminal" evidence="2">
    <location>
        <begin position="18"/>
        <end position="156"/>
    </location>
</feature>
<dbReference type="PANTHER" id="PTHR33744">
    <property type="entry name" value="CARBOHYDRATE DIACID REGULATOR"/>
    <property type="match status" value="1"/>
</dbReference>
<dbReference type="Pfam" id="PF13556">
    <property type="entry name" value="HTH_30"/>
    <property type="match status" value="1"/>
</dbReference>
<evidence type="ECO:0000259" key="2">
    <source>
        <dbReference type="Pfam" id="PF14361"/>
    </source>
</evidence>
<dbReference type="InterPro" id="IPR051448">
    <property type="entry name" value="CdaR-like_regulators"/>
</dbReference>
<dbReference type="RefSeq" id="WP_379577797.1">
    <property type="nucleotide sequence ID" value="NZ_JBHUFV010000054.1"/>
</dbReference>
<dbReference type="PANTHER" id="PTHR33744:SF1">
    <property type="entry name" value="DNA-BINDING TRANSCRIPTIONAL ACTIVATOR ADER"/>
    <property type="match status" value="1"/>
</dbReference>
<dbReference type="InterPro" id="IPR025736">
    <property type="entry name" value="PucR_C-HTH_dom"/>
</dbReference>
<dbReference type="Gene3D" id="1.10.10.2840">
    <property type="entry name" value="PucR C-terminal helix-turn-helix domain"/>
    <property type="match status" value="1"/>
</dbReference>
<accession>A0ABW4T7B8</accession>
<sequence length="369" mass="40292">MAYPLMARLATELLRDVPGLTDRVFAAIVAEDETYAALAPERLAEVKEHNRRNILAQLTDLIEQRPPCTEASRETARLRAAQGFPLGALLHAYRIGFRVLWESLVERATADPGYPVDTLATSMTTIWTLVDAYSVAVTESYRETMVELTRHDERQRLVLLDVLIEGRVNDWTALDGSAQALGLPARGPYLCVVADLGTTMPRGSAWRLRTDDQVGVLSARSFEGLKGRVGVSPPYERLTETAAALRLAMLARASLPEGVAGVATVDARPVGALLAASPDLAERLAGTVLGPLLGRRDTTRLLEALETWLETGESTADLARRLYCHRNTVRNRLDRVEQLTGRSLERPEDVAALYTGVLALRLSGCAAAQ</sequence>
<evidence type="ECO:0000259" key="1">
    <source>
        <dbReference type="Pfam" id="PF13556"/>
    </source>
</evidence>
<keyword evidence="4" id="KW-1185">Reference proteome</keyword>
<proteinExistence type="predicted"/>
<protein>
    <submittedName>
        <fullName evidence="3">PucR family transcriptional regulator</fullName>
    </submittedName>
</protein>
<evidence type="ECO:0000313" key="4">
    <source>
        <dbReference type="Proteomes" id="UP001597368"/>
    </source>
</evidence>
<name>A0ABW4T7B8_9ACTN</name>